<proteinExistence type="predicted"/>
<evidence type="ECO:0000259" key="3">
    <source>
        <dbReference type="PROSITE" id="PS50215"/>
    </source>
</evidence>
<dbReference type="InterPro" id="IPR024079">
    <property type="entry name" value="MetalloPept_cat_dom_sf"/>
</dbReference>
<feature type="domain" description="Peptidase M12B" evidence="3">
    <location>
        <begin position="29"/>
        <end position="190"/>
    </location>
</feature>
<dbReference type="STRING" id="94237.ENSMMOP00000018149"/>
<dbReference type="SUPFAM" id="SSF55486">
    <property type="entry name" value="Metalloproteases ('zincins'), catalytic domain"/>
    <property type="match status" value="1"/>
</dbReference>
<dbReference type="AlphaFoldDB" id="A0A3Q3X7R1"/>
<name>A0A3Q3X7R1_MOLML</name>
<reference evidence="4" key="1">
    <citation type="submission" date="2025-08" db="UniProtKB">
        <authorList>
            <consortium name="Ensembl"/>
        </authorList>
    </citation>
    <scope>IDENTIFICATION</scope>
</reference>
<evidence type="ECO:0000313" key="5">
    <source>
        <dbReference type="Proteomes" id="UP000261620"/>
    </source>
</evidence>
<keyword evidence="2" id="KW-0862">Zinc</keyword>
<reference evidence="4" key="2">
    <citation type="submission" date="2025-09" db="UniProtKB">
        <authorList>
            <consortium name="Ensembl"/>
        </authorList>
    </citation>
    <scope>IDENTIFICATION</scope>
</reference>
<dbReference type="Ensembl" id="ENSMMOT00000018443.1">
    <property type="protein sequence ID" value="ENSMMOP00000018149.1"/>
    <property type="gene ID" value="ENSMMOG00000013742.1"/>
</dbReference>
<feature type="binding site" evidence="2">
    <location>
        <position position="132"/>
    </location>
    <ligand>
        <name>Zn(2+)</name>
        <dbReference type="ChEBI" id="CHEBI:29105"/>
        <note>catalytic</note>
    </ligand>
</feature>
<evidence type="ECO:0000256" key="2">
    <source>
        <dbReference type="PROSITE-ProRule" id="PRU00276"/>
    </source>
</evidence>
<dbReference type="PANTHER" id="PTHR11905">
    <property type="entry name" value="ADAM A DISINTEGRIN AND METALLOPROTEASE DOMAIN"/>
    <property type="match status" value="1"/>
</dbReference>
<dbReference type="PANTHER" id="PTHR11905:SF136">
    <property type="entry name" value="DISINTEGRIN AND METALLOPROTEINASE DOMAIN-CONTAINING PROTEIN 9"/>
    <property type="match status" value="1"/>
</dbReference>
<dbReference type="GO" id="GO:0004222">
    <property type="term" value="F:metalloendopeptidase activity"/>
    <property type="evidence" value="ECO:0007669"/>
    <property type="project" value="InterPro"/>
</dbReference>
<dbReference type="PROSITE" id="PS50215">
    <property type="entry name" value="ADAM_MEPRO"/>
    <property type="match status" value="1"/>
</dbReference>
<organism evidence="4 5">
    <name type="scientific">Mola mola</name>
    <name type="common">Ocean sunfish</name>
    <name type="synonym">Tetraodon mola</name>
    <dbReference type="NCBI Taxonomy" id="94237"/>
    <lineage>
        <taxon>Eukaryota</taxon>
        <taxon>Metazoa</taxon>
        <taxon>Chordata</taxon>
        <taxon>Craniata</taxon>
        <taxon>Vertebrata</taxon>
        <taxon>Euteleostomi</taxon>
        <taxon>Actinopterygii</taxon>
        <taxon>Neopterygii</taxon>
        <taxon>Teleostei</taxon>
        <taxon>Neoteleostei</taxon>
        <taxon>Acanthomorphata</taxon>
        <taxon>Eupercaria</taxon>
        <taxon>Tetraodontiformes</taxon>
        <taxon>Molidae</taxon>
        <taxon>Mola</taxon>
    </lineage>
</organism>
<dbReference type="GO" id="GO:0006508">
    <property type="term" value="P:proteolysis"/>
    <property type="evidence" value="ECO:0007669"/>
    <property type="project" value="InterPro"/>
</dbReference>
<dbReference type="Proteomes" id="UP000261620">
    <property type="component" value="Unplaced"/>
</dbReference>
<dbReference type="GO" id="GO:0046872">
    <property type="term" value="F:metal ion binding"/>
    <property type="evidence" value="ECO:0007669"/>
    <property type="project" value="UniProtKB-KW"/>
</dbReference>
<feature type="binding site" evidence="2">
    <location>
        <position position="136"/>
    </location>
    <ligand>
        <name>Zn(2+)</name>
        <dbReference type="ChEBI" id="CHEBI:29105"/>
        <note>catalytic</note>
    </ligand>
</feature>
<comment type="caution">
    <text evidence="2">Lacks conserved residue(s) required for the propagation of feature annotation.</text>
</comment>
<dbReference type="Pfam" id="PF01421">
    <property type="entry name" value="Reprolysin"/>
    <property type="match status" value="1"/>
</dbReference>
<feature type="binding site" evidence="2">
    <location>
        <position position="142"/>
    </location>
    <ligand>
        <name>Zn(2+)</name>
        <dbReference type="ChEBI" id="CHEBI:29105"/>
        <note>catalytic</note>
    </ligand>
</feature>
<keyword evidence="5" id="KW-1185">Reference proteome</keyword>
<dbReference type="InterPro" id="IPR001590">
    <property type="entry name" value="Peptidase_M12B"/>
</dbReference>
<dbReference type="Gene3D" id="3.40.390.10">
    <property type="entry name" value="Collagenase (Catalytic Domain)"/>
    <property type="match status" value="1"/>
</dbReference>
<keyword evidence="1" id="KW-1015">Disulfide bond</keyword>
<accession>A0A3Q3X7R1</accession>
<dbReference type="GO" id="GO:0005886">
    <property type="term" value="C:plasma membrane"/>
    <property type="evidence" value="ECO:0007669"/>
    <property type="project" value="TreeGrafter"/>
</dbReference>
<sequence length="220" mass="23190">KRNLPQTNYVELVLVVDNCVTVLCNPLSFSALFQYYKKLNIRVTLVGLVIFKDSNPFSVAGSAGDVLGKFVKWRKTSLLPTIRHDIGQLIPGAYGGVLGMAFVGTVCSVSTSGGINVFSDDSLAYVSTVVAHEMGHNLGMNHDNGRDGCDGKSYIMSATAGGSTNFSSCSAKDFEALIIRGGGVCLKNPPSQSDVIGIAECGNGRLDKGEQCDCGKPEVG</sequence>
<dbReference type="InterPro" id="IPR034027">
    <property type="entry name" value="Reprolysin_adamalysin"/>
</dbReference>
<feature type="active site" evidence="2">
    <location>
        <position position="133"/>
    </location>
</feature>
<keyword evidence="2" id="KW-0479">Metal-binding</keyword>
<dbReference type="CDD" id="cd04269">
    <property type="entry name" value="ZnMc_adamalysin_II_like"/>
    <property type="match status" value="1"/>
</dbReference>
<evidence type="ECO:0000313" key="4">
    <source>
        <dbReference type="Ensembl" id="ENSMMOP00000018149.1"/>
    </source>
</evidence>
<protein>
    <recommendedName>
        <fullName evidence="3">Peptidase M12B domain-containing protein</fullName>
    </recommendedName>
</protein>
<evidence type="ECO:0000256" key="1">
    <source>
        <dbReference type="ARBA" id="ARBA00023157"/>
    </source>
</evidence>